<evidence type="ECO:0000313" key="2">
    <source>
        <dbReference type="Proteomes" id="UP000887116"/>
    </source>
</evidence>
<evidence type="ECO:0000313" key="1">
    <source>
        <dbReference type="EMBL" id="GFQ70377.1"/>
    </source>
</evidence>
<accession>A0A8X6F543</accession>
<protein>
    <submittedName>
        <fullName evidence="1">Uncharacterized protein</fullName>
    </submittedName>
</protein>
<dbReference type="AlphaFoldDB" id="A0A8X6F543"/>
<dbReference type="EMBL" id="BMAO01020859">
    <property type="protein sequence ID" value="GFQ70377.1"/>
    <property type="molecule type" value="Genomic_DNA"/>
</dbReference>
<dbReference type="Proteomes" id="UP000887116">
    <property type="component" value="Unassembled WGS sequence"/>
</dbReference>
<comment type="caution">
    <text evidence="1">The sequence shown here is derived from an EMBL/GenBank/DDBJ whole genome shotgun (WGS) entry which is preliminary data.</text>
</comment>
<organism evidence="1 2">
    <name type="scientific">Trichonephila clavata</name>
    <name type="common">Joro spider</name>
    <name type="synonym">Nephila clavata</name>
    <dbReference type="NCBI Taxonomy" id="2740835"/>
    <lineage>
        <taxon>Eukaryota</taxon>
        <taxon>Metazoa</taxon>
        <taxon>Ecdysozoa</taxon>
        <taxon>Arthropoda</taxon>
        <taxon>Chelicerata</taxon>
        <taxon>Arachnida</taxon>
        <taxon>Araneae</taxon>
        <taxon>Araneomorphae</taxon>
        <taxon>Entelegynae</taxon>
        <taxon>Araneoidea</taxon>
        <taxon>Nephilidae</taxon>
        <taxon>Trichonephila</taxon>
    </lineage>
</organism>
<gene>
    <name evidence="1" type="ORF">TNCT_399581</name>
</gene>
<proteinExistence type="predicted"/>
<reference evidence="1" key="1">
    <citation type="submission" date="2020-07" db="EMBL/GenBank/DDBJ databases">
        <title>Multicomponent nature underlies the extraordinary mechanical properties of spider dragline silk.</title>
        <authorList>
            <person name="Kono N."/>
            <person name="Nakamura H."/>
            <person name="Mori M."/>
            <person name="Yoshida Y."/>
            <person name="Ohtoshi R."/>
            <person name="Malay A.D."/>
            <person name="Moran D.A.P."/>
            <person name="Tomita M."/>
            <person name="Numata K."/>
            <person name="Arakawa K."/>
        </authorList>
    </citation>
    <scope>NUCLEOTIDE SEQUENCE</scope>
</reference>
<sequence>MIQRTSRPDFLPHTESGPCQKQRCPALLGSYRKFDELAIIRLCIGRCRVCVWSQDEAIKGCSGDRLLVKTLERVLNDIKVMGNVT</sequence>
<name>A0A8X6F543_TRICU</name>
<dbReference type="OrthoDB" id="10382591at2759"/>
<keyword evidence="2" id="KW-1185">Reference proteome</keyword>